<dbReference type="SUPFAM" id="SSF49464">
    <property type="entry name" value="Carboxypeptidase regulatory domain-like"/>
    <property type="match status" value="1"/>
</dbReference>
<evidence type="ECO:0000256" key="2">
    <source>
        <dbReference type="ARBA" id="ARBA00022448"/>
    </source>
</evidence>
<dbReference type="PROSITE" id="PS52016">
    <property type="entry name" value="TONB_DEPENDENT_REC_3"/>
    <property type="match status" value="1"/>
</dbReference>
<dbReference type="Pfam" id="PF13715">
    <property type="entry name" value="CarbopepD_reg_2"/>
    <property type="match status" value="1"/>
</dbReference>
<evidence type="ECO:0000313" key="12">
    <source>
        <dbReference type="EMBL" id="RGK81004.1"/>
    </source>
</evidence>
<comment type="similarity">
    <text evidence="7">Belongs to the TonB-dependent receptor family.</text>
</comment>
<keyword evidence="6 7" id="KW-0998">Cell outer membrane</keyword>
<feature type="signal peptide" evidence="8">
    <location>
        <begin position="1"/>
        <end position="20"/>
    </location>
</feature>
<dbReference type="RefSeq" id="WP_057256704.1">
    <property type="nucleotide sequence ID" value="NZ_AP019724.1"/>
</dbReference>
<evidence type="ECO:0000313" key="21">
    <source>
        <dbReference type="Proteomes" id="UP000487989"/>
    </source>
</evidence>
<keyword evidence="4 7" id="KW-0812">Transmembrane</keyword>
<gene>
    <name evidence="15" type="ORF">DWW83_04730</name>
    <name evidence="14" type="ORF">DWX87_18525</name>
    <name evidence="13" type="ORF">DXC80_06880</name>
    <name evidence="12" type="ORF">DXC91_18575</name>
    <name evidence="10" type="ORF">ERS852554_01432</name>
    <name evidence="11" type="ORF">GAP48_01425</name>
</gene>
<evidence type="ECO:0000259" key="9">
    <source>
        <dbReference type="Pfam" id="PF07715"/>
    </source>
</evidence>
<evidence type="ECO:0000313" key="20">
    <source>
        <dbReference type="Proteomes" id="UP000285283"/>
    </source>
</evidence>
<reference evidence="11 21" key="3">
    <citation type="journal article" date="2019" name="Nat. Med.">
        <title>A library of human gut bacterial isolates paired with longitudinal multiomics data enables mechanistic microbiome research.</title>
        <authorList>
            <person name="Poyet M."/>
            <person name="Groussin M."/>
            <person name="Gibbons S.M."/>
            <person name="Avila-Pacheco J."/>
            <person name="Jiang X."/>
            <person name="Kearney S.M."/>
            <person name="Perrotta A.R."/>
            <person name="Berdy B."/>
            <person name="Zhao S."/>
            <person name="Lieberman T.D."/>
            <person name="Swanson P.K."/>
            <person name="Smith M."/>
            <person name="Roesemann S."/>
            <person name="Alexander J.E."/>
            <person name="Rich S.A."/>
            <person name="Livny J."/>
            <person name="Vlamakis H."/>
            <person name="Clish C."/>
            <person name="Bullock K."/>
            <person name="Deik A."/>
            <person name="Scott J."/>
            <person name="Pierce K.A."/>
            <person name="Xavier R.J."/>
            <person name="Alm E.J."/>
        </authorList>
    </citation>
    <scope>NUCLEOTIDE SEQUENCE [LARGE SCALE GENOMIC DNA]</scope>
    <source>
        <strain evidence="11 21">BIOML-A3</strain>
    </source>
</reference>
<protein>
    <submittedName>
        <fullName evidence="10">Putative TonB-linked outer membrane protein</fullName>
    </submittedName>
    <submittedName>
        <fullName evidence="12">TonB-dependent receptor</fullName>
    </submittedName>
</protein>
<evidence type="ECO:0000256" key="8">
    <source>
        <dbReference type="SAM" id="SignalP"/>
    </source>
</evidence>
<keyword evidence="5 7" id="KW-0472">Membrane</keyword>
<dbReference type="InterPro" id="IPR008969">
    <property type="entry name" value="CarboxyPept-like_regulatory"/>
</dbReference>
<name>A0A174GT67_BACUN</name>
<dbReference type="Proteomes" id="UP000260795">
    <property type="component" value="Unassembled WGS sequence"/>
</dbReference>
<feature type="chain" id="PRO_5014251364" evidence="8">
    <location>
        <begin position="21"/>
        <end position="1001"/>
    </location>
</feature>
<accession>A0A174GT67</accession>
<dbReference type="Gene3D" id="2.170.130.10">
    <property type="entry name" value="TonB-dependent receptor, plug domain"/>
    <property type="match status" value="1"/>
</dbReference>
<dbReference type="EMBL" id="CZBF01000002">
    <property type="protein sequence ID" value="CUP67418.1"/>
    <property type="molecule type" value="Genomic_DNA"/>
</dbReference>
<evidence type="ECO:0000313" key="13">
    <source>
        <dbReference type="EMBL" id="RGL15578.1"/>
    </source>
</evidence>
<evidence type="ECO:0000256" key="7">
    <source>
        <dbReference type="PROSITE-ProRule" id="PRU01360"/>
    </source>
</evidence>
<dbReference type="Gene3D" id="2.60.40.1120">
    <property type="entry name" value="Carboxypeptidase-like, regulatory domain"/>
    <property type="match status" value="1"/>
</dbReference>
<evidence type="ECO:0000256" key="5">
    <source>
        <dbReference type="ARBA" id="ARBA00023136"/>
    </source>
</evidence>
<evidence type="ECO:0000313" key="15">
    <source>
        <dbReference type="EMBL" id="RGU40366.1"/>
    </source>
</evidence>
<keyword evidence="8" id="KW-0732">Signal</keyword>
<evidence type="ECO:0000256" key="6">
    <source>
        <dbReference type="ARBA" id="ARBA00023237"/>
    </source>
</evidence>
<evidence type="ECO:0000313" key="19">
    <source>
        <dbReference type="Proteomes" id="UP000284022"/>
    </source>
</evidence>
<keyword evidence="12" id="KW-0675">Receptor</keyword>
<dbReference type="Proteomes" id="UP000285283">
    <property type="component" value="Unassembled WGS sequence"/>
</dbReference>
<feature type="domain" description="TonB-dependent receptor plug" evidence="9">
    <location>
        <begin position="116"/>
        <end position="220"/>
    </location>
</feature>
<evidence type="ECO:0000256" key="3">
    <source>
        <dbReference type="ARBA" id="ARBA00022452"/>
    </source>
</evidence>
<dbReference type="Proteomes" id="UP000260874">
    <property type="component" value="Unassembled WGS sequence"/>
</dbReference>
<evidence type="ECO:0000313" key="16">
    <source>
        <dbReference type="Proteomes" id="UP000095788"/>
    </source>
</evidence>
<evidence type="ECO:0000256" key="1">
    <source>
        <dbReference type="ARBA" id="ARBA00004571"/>
    </source>
</evidence>
<dbReference type="NCBIfam" id="TIGR04057">
    <property type="entry name" value="SusC_RagA_signa"/>
    <property type="match status" value="1"/>
</dbReference>
<dbReference type="AlphaFoldDB" id="A0A174GT67"/>
<dbReference type="Gene3D" id="2.40.170.20">
    <property type="entry name" value="TonB-dependent receptor, beta-barrel domain"/>
    <property type="match status" value="1"/>
</dbReference>
<dbReference type="EMBL" id="QRXV01000004">
    <property type="protein sequence ID" value="RGU40366.1"/>
    <property type="molecule type" value="Genomic_DNA"/>
</dbReference>
<dbReference type="Pfam" id="PF07715">
    <property type="entry name" value="Plug"/>
    <property type="match status" value="1"/>
</dbReference>
<dbReference type="Proteomes" id="UP000284022">
    <property type="component" value="Unassembled WGS sequence"/>
</dbReference>
<reference evidence="17 18" key="2">
    <citation type="submission" date="2018-08" db="EMBL/GenBank/DDBJ databases">
        <title>A genome reference for cultivated species of the human gut microbiota.</title>
        <authorList>
            <person name="Zou Y."/>
            <person name="Xue W."/>
            <person name="Luo G."/>
        </authorList>
    </citation>
    <scope>NUCLEOTIDE SEQUENCE [LARGE SCALE GENOMIC DNA]</scope>
    <source>
        <strain evidence="15 19">AF17-20</strain>
        <strain evidence="14 20">AF21-53</strain>
        <strain evidence="13 17">TF08-13</strain>
        <strain evidence="12 18">TF09-22</strain>
    </source>
</reference>
<dbReference type="Proteomes" id="UP000487989">
    <property type="component" value="Unassembled WGS sequence"/>
</dbReference>
<dbReference type="SUPFAM" id="SSF56935">
    <property type="entry name" value="Porins"/>
    <property type="match status" value="1"/>
</dbReference>
<dbReference type="EMBL" id="WCTJ01000001">
    <property type="protein sequence ID" value="KAB4259358.1"/>
    <property type="molecule type" value="Genomic_DNA"/>
</dbReference>
<dbReference type="Proteomes" id="UP000095788">
    <property type="component" value="Unassembled WGS sequence"/>
</dbReference>
<evidence type="ECO:0000256" key="4">
    <source>
        <dbReference type="ARBA" id="ARBA00022692"/>
    </source>
</evidence>
<evidence type="ECO:0000313" key="18">
    <source>
        <dbReference type="Proteomes" id="UP000260874"/>
    </source>
</evidence>
<evidence type="ECO:0000313" key="14">
    <source>
        <dbReference type="EMBL" id="RGS50984.1"/>
    </source>
</evidence>
<sequence>MKKNLLITCVMLLFAVVSMAQNKITVSGVVSDKTGMTVIGATVSVKGAPQQGVVTGLDGDYKITNVPSNAVLLYSYIGMKDQEIAVNGRTTINVVMQEDNMLIDEVVVVGYGVQRKSDLTGAVGSIKSDDLKKISTPNVANALQGRVSGVFISASGAPGSSPEVRIRGIGTTNNSNPLYVVDGMFMDDISFLSNHDIESMEVLKDASATAMYGSRGANGVIIVTTKQGAEGKAQVNITASEGFQFQNSGKFEMCTASEYAMLQNEANLNINPDGGLVYDDPASFGKGTNWFDEIFRVASVRDYQVAVSGGTEKVRYNLSAGYFQQDGIIKENSYDRFTLRANNSYKINKHLTIGHNLSASFSHTKNENKGVVKSAYKLSPIITPYDENGNFSDPQVASTANPLATLHYMNSDNWKDRIVGSAFLNWEVIKGLNFKTSLGIDYINGRSRNFTPKYYISEYQKVDENSLSKTWTRDFTWLWENILTYDWQINDKNRLNLLGGITAQKYTNEKLGGSGRNFFSEVEDYWYLDQSSSDTRGLENNGKHEAMMSYLFRANYALMDRYLLTASIRADGSSKFGPDNRWGYFPSVAAGWRISEEAFIKDNVEWLSNLKIRGSWGQIGNDKIGNDKYYALANVDPTYDAVFGGDYYSGGTVTSLYNTQIHWERSEQLDLGFDLGLFNNRFSLEFDYYRRDTKEMLVNVDVPASVGLASVETNVGSVRNSGLDFTVKWEDSFKDFRYGIRLTGTTIKNEVTNLGGKRITSGDIGSGKSVHMTEEGMPIKYFYGYKTIGIFQSNEEIEQYNAMAAAASGDAKKKYQANVAPGDLIYADTDGNGYITAEDRTDLGSPTPKFIGGLGITAAWKGFDLSIDLQGNFGNKIYNAKQAERNAGVDNWDRSFLDRWTENNRNTSIPRMTFEGNNYFVSDRYVESGNYVKLQTVEFGYTFPKNLMQKVHIQNLRLYFSGNNLLYFTNYNGFTPEILGGLDRDIYPITATCRFGLNLTF</sequence>
<dbReference type="InterPro" id="IPR012910">
    <property type="entry name" value="Plug_dom"/>
</dbReference>
<dbReference type="InterPro" id="IPR037066">
    <property type="entry name" value="Plug_dom_sf"/>
</dbReference>
<dbReference type="InterPro" id="IPR023997">
    <property type="entry name" value="TonB-dep_OMP_SusC/RagA_CS"/>
</dbReference>
<dbReference type="EMBL" id="QSRK01000007">
    <property type="protein sequence ID" value="RGL15578.1"/>
    <property type="molecule type" value="Genomic_DNA"/>
</dbReference>
<dbReference type="InterPro" id="IPR036942">
    <property type="entry name" value="Beta-barrel_TonB_sf"/>
</dbReference>
<dbReference type="InterPro" id="IPR023996">
    <property type="entry name" value="TonB-dep_OMP_SusC/RagA"/>
</dbReference>
<keyword evidence="3 7" id="KW-1134">Transmembrane beta strand</keyword>
<dbReference type="InterPro" id="IPR039426">
    <property type="entry name" value="TonB-dep_rcpt-like"/>
</dbReference>
<reference evidence="10 16" key="1">
    <citation type="submission" date="2015-09" db="EMBL/GenBank/DDBJ databases">
        <authorList>
            <consortium name="Pathogen Informatics"/>
        </authorList>
    </citation>
    <scope>NUCLEOTIDE SEQUENCE [LARGE SCALE GENOMIC DNA]</scope>
    <source>
        <strain evidence="10 16">2789STDY5834942</strain>
    </source>
</reference>
<dbReference type="EMBL" id="QSRB01000021">
    <property type="protein sequence ID" value="RGK81004.1"/>
    <property type="molecule type" value="Genomic_DNA"/>
</dbReference>
<organism evidence="12 18">
    <name type="scientific">Bacteroides uniformis</name>
    <dbReference type="NCBI Taxonomy" id="820"/>
    <lineage>
        <taxon>Bacteria</taxon>
        <taxon>Pseudomonadati</taxon>
        <taxon>Bacteroidota</taxon>
        <taxon>Bacteroidia</taxon>
        <taxon>Bacteroidales</taxon>
        <taxon>Bacteroidaceae</taxon>
        <taxon>Bacteroides</taxon>
    </lineage>
</organism>
<dbReference type="EMBL" id="QRVP01000025">
    <property type="protein sequence ID" value="RGS50984.1"/>
    <property type="molecule type" value="Genomic_DNA"/>
</dbReference>
<evidence type="ECO:0000313" key="10">
    <source>
        <dbReference type="EMBL" id="CUP67418.1"/>
    </source>
</evidence>
<dbReference type="NCBIfam" id="TIGR04056">
    <property type="entry name" value="OMP_RagA_SusC"/>
    <property type="match status" value="1"/>
</dbReference>
<evidence type="ECO:0000313" key="11">
    <source>
        <dbReference type="EMBL" id="KAB4259358.1"/>
    </source>
</evidence>
<evidence type="ECO:0000313" key="17">
    <source>
        <dbReference type="Proteomes" id="UP000260795"/>
    </source>
</evidence>
<comment type="subcellular location">
    <subcellularLocation>
        <location evidence="1 7">Cell outer membrane</location>
        <topology evidence="1 7">Multi-pass membrane protein</topology>
    </subcellularLocation>
</comment>
<keyword evidence="2 7" id="KW-0813">Transport</keyword>
<dbReference type="GO" id="GO:0009279">
    <property type="term" value="C:cell outer membrane"/>
    <property type="evidence" value="ECO:0007669"/>
    <property type="project" value="UniProtKB-SubCell"/>
</dbReference>
<proteinExistence type="inferred from homology"/>